<dbReference type="Proteomes" id="UP000094455">
    <property type="component" value="Unassembled WGS sequence"/>
</dbReference>
<sequence>MDAGAAKYLLSRSSTSNMSVGLRHKQSKLDLLDSKTLTSFPLPNISEGSGNSNSFEGVSSRTTDVSQLSSFDSIYVPKRWKSSMVLGEYKAFNKNDNNGVNIDKSASILRSRTTSSVQTMDTVSNIMINSNERMKHSLTDSMVSKTLVGSSKMTTPPSSLDYESTFYDYKLVLKLSEQNGNPSRDICEDNIADETTKTGGSATIENTKNENTDMYIQSLYQELMQKDESKPQIQCMVCDLPVFEDAEYFSRILDFKGVVCENCIQRHDSDNDTEDRASRTHSSAEDVVSLASAMDLYSLIDETNHTIQIQLDTTIQSDEDSTEYGIYGNMDFFRNDHTGNKFYGTEKGKNDNFGKIIRQLRRIERTDLRIRQSIADLRSRNELSNEYTSMWSSVKNRFTNV</sequence>
<organism evidence="1 2">
    <name type="scientific">Pichia membranifaciens NRRL Y-2026</name>
    <dbReference type="NCBI Taxonomy" id="763406"/>
    <lineage>
        <taxon>Eukaryota</taxon>
        <taxon>Fungi</taxon>
        <taxon>Dikarya</taxon>
        <taxon>Ascomycota</taxon>
        <taxon>Saccharomycotina</taxon>
        <taxon>Pichiomycetes</taxon>
        <taxon>Pichiales</taxon>
        <taxon>Pichiaceae</taxon>
        <taxon>Pichia</taxon>
    </lineage>
</organism>
<dbReference type="RefSeq" id="XP_019017715.1">
    <property type="nucleotide sequence ID" value="XM_019161208.1"/>
</dbReference>
<accession>A0A1E3NKC7</accession>
<name>A0A1E3NKC7_9ASCO</name>
<dbReference type="AlphaFoldDB" id="A0A1E3NKC7"/>
<protein>
    <submittedName>
        <fullName evidence="1">Uncharacterized protein</fullName>
    </submittedName>
</protein>
<reference evidence="1 2" key="1">
    <citation type="journal article" date="2016" name="Proc. Natl. Acad. Sci. U.S.A.">
        <title>Comparative genomics of biotechnologically important yeasts.</title>
        <authorList>
            <person name="Riley R."/>
            <person name="Haridas S."/>
            <person name="Wolfe K.H."/>
            <person name="Lopes M.R."/>
            <person name="Hittinger C.T."/>
            <person name="Goeker M."/>
            <person name="Salamov A.A."/>
            <person name="Wisecaver J.H."/>
            <person name="Long T.M."/>
            <person name="Calvey C.H."/>
            <person name="Aerts A.L."/>
            <person name="Barry K.W."/>
            <person name="Choi C."/>
            <person name="Clum A."/>
            <person name="Coughlan A.Y."/>
            <person name="Deshpande S."/>
            <person name="Douglass A.P."/>
            <person name="Hanson S.J."/>
            <person name="Klenk H.-P."/>
            <person name="LaButti K.M."/>
            <person name="Lapidus A."/>
            <person name="Lindquist E.A."/>
            <person name="Lipzen A.M."/>
            <person name="Meier-Kolthoff J.P."/>
            <person name="Ohm R.A."/>
            <person name="Otillar R.P."/>
            <person name="Pangilinan J.L."/>
            <person name="Peng Y."/>
            <person name="Rokas A."/>
            <person name="Rosa C.A."/>
            <person name="Scheuner C."/>
            <person name="Sibirny A.A."/>
            <person name="Slot J.C."/>
            <person name="Stielow J.B."/>
            <person name="Sun H."/>
            <person name="Kurtzman C.P."/>
            <person name="Blackwell M."/>
            <person name="Grigoriev I.V."/>
            <person name="Jeffries T.W."/>
        </authorList>
    </citation>
    <scope>NUCLEOTIDE SEQUENCE [LARGE SCALE GENOMIC DNA]</scope>
    <source>
        <strain evidence="1 2">NRRL Y-2026</strain>
    </source>
</reference>
<dbReference type="GeneID" id="30177895"/>
<dbReference type="OrthoDB" id="3995083at2759"/>
<keyword evidence="2" id="KW-1185">Reference proteome</keyword>
<evidence type="ECO:0000313" key="2">
    <source>
        <dbReference type="Proteomes" id="UP000094455"/>
    </source>
</evidence>
<evidence type="ECO:0000313" key="1">
    <source>
        <dbReference type="EMBL" id="ODQ46602.1"/>
    </source>
</evidence>
<dbReference type="EMBL" id="KV454003">
    <property type="protein sequence ID" value="ODQ46602.1"/>
    <property type="molecule type" value="Genomic_DNA"/>
</dbReference>
<proteinExistence type="predicted"/>
<gene>
    <name evidence="1" type="ORF">PICMEDRAFT_16453</name>
</gene>